<reference evidence="2 3" key="1">
    <citation type="submission" date="2022-10" db="EMBL/GenBank/DDBJ databases">
        <title>Comparative genomics and taxonomic characterization of three novel marine species of genus Reichenbachiella exhibiting antioxidant and polysaccharide degradation activities.</title>
        <authorList>
            <person name="Muhammad N."/>
            <person name="Lee Y.-J."/>
            <person name="Ko J."/>
            <person name="Kim S.-G."/>
        </authorList>
    </citation>
    <scope>NUCLEOTIDE SEQUENCE [LARGE SCALE GENOMIC DNA]</scope>
    <source>
        <strain evidence="2 3">ABR2-5</strain>
    </source>
</reference>
<feature type="domain" description="AMP-activated protein kinase glycogen-binding" evidence="1">
    <location>
        <begin position="26"/>
        <end position="89"/>
    </location>
</feature>
<protein>
    <submittedName>
        <fullName evidence="2">Isoamylase early set domain-containing protein</fullName>
    </submittedName>
</protein>
<gene>
    <name evidence="2" type="ORF">N7U62_13000</name>
</gene>
<dbReference type="Pfam" id="PF16561">
    <property type="entry name" value="AMPK1_CBM"/>
    <property type="match status" value="1"/>
</dbReference>
<dbReference type="InterPro" id="IPR014756">
    <property type="entry name" value="Ig_E-set"/>
</dbReference>
<dbReference type="InterPro" id="IPR013783">
    <property type="entry name" value="Ig-like_fold"/>
</dbReference>
<organism evidence="2 3">
    <name type="scientific">Reichenbachiella ulvae</name>
    <dbReference type="NCBI Taxonomy" id="2980104"/>
    <lineage>
        <taxon>Bacteria</taxon>
        <taxon>Pseudomonadati</taxon>
        <taxon>Bacteroidota</taxon>
        <taxon>Cytophagia</taxon>
        <taxon>Cytophagales</taxon>
        <taxon>Reichenbachiellaceae</taxon>
        <taxon>Reichenbachiella</taxon>
    </lineage>
</organism>
<sequence length="102" mass="11679">MSIKKQFLKSKDVCKVTWTVDKKVAKGAENVSLSGSFNDWSLDAHPFKKLKSGDFKLVLELPKDQKYEFRYLVDGNEWINEEEADGYVDNQVSNESNCLISL</sequence>
<dbReference type="SUPFAM" id="SSF81296">
    <property type="entry name" value="E set domains"/>
    <property type="match status" value="1"/>
</dbReference>
<evidence type="ECO:0000313" key="3">
    <source>
        <dbReference type="Proteomes" id="UP001300692"/>
    </source>
</evidence>
<dbReference type="RefSeq" id="WP_264138412.1">
    <property type="nucleotide sequence ID" value="NZ_JAOYOD010000001.1"/>
</dbReference>
<dbReference type="Gene3D" id="2.60.40.10">
    <property type="entry name" value="Immunoglobulins"/>
    <property type="match status" value="1"/>
</dbReference>
<dbReference type="InterPro" id="IPR032640">
    <property type="entry name" value="AMPK1_CBM"/>
</dbReference>
<dbReference type="Proteomes" id="UP001300692">
    <property type="component" value="Unassembled WGS sequence"/>
</dbReference>
<dbReference type="EMBL" id="JAOYOD010000001">
    <property type="protein sequence ID" value="MCV9387591.1"/>
    <property type="molecule type" value="Genomic_DNA"/>
</dbReference>
<evidence type="ECO:0000259" key="1">
    <source>
        <dbReference type="Pfam" id="PF16561"/>
    </source>
</evidence>
<proteinExistence type="predicted"/>
<name>A0ABT3CV68_9BACT</name>
<keyword evidence="3" id="KW-1185">Reference proteome</keyword>
<comment type="caution">
    <text evidence="2">The sequence shown here is derived from an EMBL/GenBank/DDBJ whole genome shotgun (WGS) entry which is preliminary data.</text>
</comment>
<dbReference type="CDD" id="cd07184">
    <property type="entry name" value="E_set_Isoamylase_like_N"/>
    <property type="match status" value="1"/>
</dbReference>
<evidence type="ECO:0000313" key="2">
    <source>
        <dbReference type="EMBL" id="MCV9387591.1"/>
    </source>
</evidence>
<accession>A0ABT3CV68</accession>